<feature type="compositionally biased region" description="Basic and acidic residues" evidence="1">
    <location>
        <begin position="19"/>
        <end position="38"/>
    </location>
</feature>
<feature type="compositionally biased region" description="Polar residues" evidence="1">
    <location>
        <begin position="1"/>
        <end position="11"/>
    </location>
</feature>
<dbReference type="Proteomes" id="UP000293360">
    <property type="component" value="Unassembled WGS sequence"/>
</dbReference>
<feature type="region of interest" description="Disordered" evidence="1">
    <location>
        <begin position="83"/>
        <end position="115"/>
    </location>
</feature>
<evidence type="ECO:0000313" key="3">
    <source>
        <dbReference type="EMBL" id="RYO96126.1"/>
    </source>
</evidence>
<dbReference type="STRING" id="155417.A0A4Q4T033"/>
<dbReference type="PANTHER" id="PTHR12459">
    <property type="entry name" value="TRANSMEMBRANE PROTEIN 135-RELATED"/>
    <property type="match status" value="1"/>
</dbReference>
<feature type="transmembrane region" description="Helical" evidence="2">
    <location>
        <begin position="480"/>
        <end position="499"/>
    </location>
</feature>
<evidence type="ECO:0000313" key="4">
    <source>
        <dbReference type="Proteomes" id="UP000293360"/>
    </source>
</evidence>
<feature type="compositionally biased region" description="Basic and acidic residues" evidence="1">
    <location>
        <begin position="95"/>
        <end position="111"/>
    </location>
</feature>
<keyword evidence="2" id="KW-1133">Transmembrane helix</keyword>
<dbReference type="AlphaFoldDB" id="A0A4Q4T033"/>
<keyword evidence="2" id="KW-0812">Transmembrane</keyword>
<evidence type="ECO:0000256" key="1">
    <source>
        <dbReference type="SAM" id="MobiDB-lite"/>
    </source>
</evidence>
<feature type="transmembrane region" description="Helical" evidence="2">
    <location>
        <begin position="440"/>
        <end position="459"/>
    </location>
</feature>
<feature type="transmembrane region" description="Helical" evidence="2">
    <location>
        <begin position="558"/>
        <end position="574"/>
    </location>
</feature>
<accession>A0A4Q4T033</accession>
<protein>
    <recommendedName>
        <fullName evidence="5">Transmembrane protein 135 N-terminal domain-containing protein</fullName>
    </recommendedName>
</protein>
<name>A0A4Q4T033_9PEZI</name>
<organism evidence="3 4">
    <name type="scientific">Monosporascus ibericus</name>
    <dbReference type="NCBI Taxonomy" id="155417"/>
    <lineage>
        <taxon>Eukaryota</taxon>
        <taxon>Fungi</taxon>
        <taxon>Dikarya</taxon>
        <taxon>Ascomycota</taxon>
        <taxon>Pezizomycotina</taxon>
        <taxon>Sordariomycetes</taxon>
        <taxon>Xylariomycetidae</taxon>
        <taxon>Xylariales</taxon>
        <taxon>Xylariales incertae sedis</taxon>
        <taxon>Monosporascus</taxon>
    </lineage>
</organism>
<comment type="caution">
    <text evidence="3">The sequence shown here is derived from an EMBL/GenBank/DDBJ whole genome shotgun (WGS) entry which is preliminary data.</text>
</comment>
<dbReference type="OrthoDB" id="291792at2759"/>
<keyword evidence="4" id="KW-1185">Reference proteome</keyword>
<dbReference type="InterPro" id="IPR026749">
    <property type="entry name" value="Tmem135"/>
</dbReference>
<reference evidence="3 4" key="1">
    <citation type="submission" date="2018-06" db="EMBL/GenBank/DDBJ databases">
        <title>Complete Genomes of Monosporascus.</title>
        <authorList>
            <person name="Robinson A.J."/>
            <person name="Natvig D.O."/>
        </authorList>
    </citation>
    <scope>NUCLEOTIDE SEQUENCE [LARGE SCALE GENOMIC DNA]</scope>
    <source>
        <strain evidence="3 4">CBS 110550</strain>
    </source>
</reference>
<evidence type="ECO:0000256" key="2">
    <source>
        <dbReference type="SAM" id="Phobius"/>
    </source>
</evidence>
<feature type="region of interest" description="Disordered" evidence="1">
    <location>
        <begin position="1"/>
        <end position="41"/>
    </location>
</feature>
<gene>
    <name evidence="3" type="ORF">DL764_007530</name>
</gene>
<sequence length="617" mass="69427">MASEAGSSTLPAFSPLEIPKSDVVSRPRGGSKSERKTPADPILRNALRYTISAREYEKLHKYVLSRSRLLKKRMPSVNAVENYMEGTGPRRSSISRRDTGKGKDREDDIVKDSSTTGGDTYNARAIRHALRVFIATGLGMKAYEVAMARLKGGKEAATTKRESFYKSTTLRLSLSLSTILLLYRLLFRFLNRLRAHLLDPSAAPFRNRNPRTSMTLTSPYAPAIGASLAGLALGIYPSAQLRVSVAIYAMFRALEFGWNLLEDEGAIWGWKTRTGGKGSVKRERPWWWGSWLLQPFAVGQLLHAAVFDRECSPTGLVDYLWKGTSTYLHSAPENLPAGARWPGPWDIADNLARMAKLNWPYVSLSTAGRYMPSDSHSRPYVSPTLFPNQPTLPPALTAVAPLTDLAHPLITSLSCATLHPSDPSCLRTYITFWARSFPRIGRFFVLLYSLLMLPQYKLLYNSPLYLLKHILSRALRLSTFATGAISTVWASICFFQAYLPRTFLPTQRFFLGGFLAGLWAFVERRQGRPIFLYSARASVDSLWKVGVKRRWWRAMRGGDLWIFVLALAVTGAVHERDARAIRERGWRKGVSWIKGTGFRDWGLEEDEEDEEGTTKEE</sequence>
<proteinExistence type="predicted"/>
<feature type="transmembrane region" description="Helical" evidence="2">
    <location>
        <begin position="505"/>
        <end position="522"/>
    </location>
</feature>
<dbReference type="EMBL" id="QJNU01000524">
    <property type="protein sequence ID" value="RYO96126.1"/>
    <property type="molecule type" value="Genomic_DNA"/>
</dbReference>
<evidence type="ECO:0008006" key="5">
    <source>
        <dbReference type="Google" id="ProtNLM"/>
    </source>
</evidence>
<dbReference type="PANTHER" id="PTHR12459:SF19">
    <property type="entry name" value="TRANSMEMBRANE PROTEIN 135 N-TERMINAL DOMAIN-CONTAINING PROTEIN"/>
    <property type="match status" value="1"/>
</dbReference>
<keyword evidence="2" id="KW-0472">Membrane</keyword>